<evidence type="ECO:0000256" key="3">
    <source>
        <dbReference type="SAM" id="Phobius"/>
    </source>
</evidence>
<evidence type="ECO:0008006" key="6">
    <source>
        <dbReference type="Google" id="ProtNLM"/>
    </source>
</evidence>
<evidence type="ECO:0000256" key="1">
    <source>
        <dbReference type="SAM" id="Coils"/>
    </source>
</evidence>
<dbReference type="Proteomes" id="UP000094256">
    <property type="component" value="Chromosome"/>
</dbReference>
<keyword evidence="3" id="KW-1133">Transmembrane helix</keyword>
<dbReference type="KEGG" id="span:AWL63_12365"/>
<feature type="coiled-coil region" evidence="1">
    <location>
        <begin position="127"/>
        <end position="161"/>
    </location>
</feature>
<dbReference type="RefSeq" id="WP_069205195.1">
    <property type="nucleotide sequence ID" value="NZ_CP014168.1"/>
</dbReference>
<keyword evidence="3" id="KW-0812">Transmembrane</keyword>
<organism evidence="4 5">
    <name type="scientific">Sphingomonas panacis</name>
    <dbReference type="NCBI Taxonomy" id="1560345"/>
    <lineage>
        <taxon>Bacteria</taxon>
        <taxon>Pseudomonadati</taxon>
        <taxon>Pseudomonadota</taxon>
        <taxon>Alphaproteobacteria</taxon>
        <taxon>Sphingomonadales</taxon>
        <taxon>Sphingomonadaceae</taxon>
        <taxon>Sphingomonas</taxon>
    </lineage>
</organism>
<protein>
    <recommendedName>
        <fullName evidence="6">ATPase</fullName>
    </recommendedName>
</protein>
<evidence type="ECO:0000313" key="4">
    <source>
        <dbReference type="EMBL" id="AOH84645.1"/>
    </source>
</evidence>
<name>A0A1B3ZB45_9SPHN</name>
<feature type="transmembrane region" description="Helical" evidence="3">
    <location>
        <begin position="58"/>
        <end position="79"/>
    </location>
</feature>
<dbReference type="STRING" id="1560345.AWL63_12365"/>
<feature type="transmembrane region" description="Helical" evidence="3">
    <location>
        <begin position="91"/>
        <end position="113"/>
    </location>
</feature>
<evidence type="ECO:0000256" key="2">
    <source>
        <dbReference type="SAM" id="MobiDB-lite"/>
    </source>
</evidence>
<evidence type="ECO:0000313" key="5">
    <source>
        <dbReference type="Proteomes" id="UP000094256"/>
    </source>
</evidence>
<dbReference type="EMBL" id="CP014168">
    <property type="protein sequence ID" value="AOH84645.1"/>
    <property type="molecule type" value="Genomic_DNA"/>
</dbReference>
<dbReference type="AlphaFoldDB" id="A0A1B3ZB45"/>
<keyword evidence="5" id="KW-1185">Reference proteome</keyword>
<accession>A0A1B3ZB45</accession>
<proteinExistence type="predicted"/>
<keyword evidence="1" id="KW-0175">Coiled coil</keyword>
<feature type="region of interest" description="Disordered" evidence="2">
    <location>
        <begin position="11"/>
        <end position="32"/>
    </location>
</feature>
<gene>
    <name evidence="4" type="ORF">AWL63_12365</name>
</gene>
<dbReference type="OrthoDB" id="9777715at2"/>
<reference evidence="4 5" key="1">
    <citation type="submission" date="2016-01" db="EMBL/GenBank/DDBJ databases">
        <title>Complete genome and mega plasmid sequence of Sphingomonas panacis DCY99 elicits systemic resistance in rice to Xanthomonas oryzae.</title>
        <authorList>
            <person name="Kim Y.J."/>
            <person name="Yang D.C."/>
            <person name="Sing P."/>
        </authorList>
    </citation>
    <scope>NUCLEOTIDE SEQUENCE [LARGE SCALE GENOMIC DNA]</scope>
    <source>
        <strain evidence="4 5">DCY99</strain>
    </source>
</reference>
<keyword evidence="3" id="KW-0472">Membrane</keyword>
<sequence length="771" mass="80435">MNGGSRIIDLRPGAPGDFSVGESAGSGEHINELPADLPQDGIHLDDEPETTPADRFGWLLPALGALASVGWVGTMLALSWSRLAATPPMELTVFLAALCVPPALIGIGLLLTLRTSRAEANRFGRTAQAMRAEAASLESTIAGLSREIEDNRERLAEQAATLAMLGETATARLGSIGGGIAAEIARAEANAQSLATLSADACANLDVLVAMLPRAGEDTAALTEQLKHTAIAASESATALDAQLVALAERGREADQVAGGAAQKLAANLMRMKAISESAAARLEQVSADMSASVDSLLDRTAGAVDEARKGIGAQGEAMLAMLGANQAALDHAARDSAEALAARISDIDTVIDRIAARLATQSDATTDMVEMLGAGVEHLSAEFDSFHARQAARAQDLALAIEALRASAEGMSETIRTGDDIATTTIATTERLLTALDSATREIDETVPAALARLDERIGASRRLVGEAKPELGALITAAESTHAAIESVAFVISGQSTRAERLAGTLQTTLAASADRAAELGASVESTIAHANRFAGEAAPRLVDALLRVRDTANAAAASARETLASVIPEAAAALEAASADAMQRAAASSLDLNISAIGEAAEEAARVAERMAARIAEQVATISAASAIVETRVEQARNERENAEEESFARRVSLLIEALNSASIDIAKAFSTEVADSAWAAYLRGDRGVFTRRAVRLLDGGEAREIARLYDDDNRFRDHVNRYIHDFEAMLRAILAQRDGSPLGVTLLSSDMGKLYVALAQAIERLRS</sequence>